<protein>
    <submittedName>
        <fullName evidence="1">Uncharacterized protein</fullName>
    </submittedName>
</protein>
<keyword evidence="2" id="KW-1185">Reference proteome</keyword>
<comment type="caution">
    <text evidence="1">The sequence shown here is derived from an EMBL/GenBank/DDBJ whole genome shotgun (WGS) entry which is preliminary data.</text>
</comment>
<evidence type="ECO:0000313" key="1">
    <source>
        <dbReference type="EMBL" id="RYR68465.1"/>
    </source>
</evidence>
<dbReference type="EMBL" id="SDMP01000003">
    <property type="protein sequence ID" value="RYR68465.1"/>
    <property type="molecule type" value="Genomic_DNA"/>
</dbReference>
<evidence type="ECO:0000313" key="2">
    <source>
        <dbReference type="Proteomes" id="UP000289738"/>
    </source>
</evidence>
<dbReference type="Proteomes" id="UP000289738">
    <property type="component" value="Chromosome A03"/>
</dbReference>
<organism evidence="1 2">
    <name type="scientific">Arachis hypogaea</name>
    <name type="common">Peanut</name>
    <dbReference type="NCBI Taxonomy" id="3818"/>
    <lineage>
        <taxon>Eukaryota</taxon>
        <taxon>Viridiplantae</taxon>
        <taxon>Streptophyta</taxon>
        <taxon>Embryophyta</taxon>
        <taxon>Tracheophyta</taxon>
        <taxon>Spermatophyta</taxon>
        <taxon>Magnoliopsida</taxon>
        <taxon>eudicotyledons</taxon>
        <taxon>Gunneridae</taxon>
        <taxon>Pentapetalae</taxon>
        <taxon>rosids</taxon>
        <taxon>fabids</taxon>
        <taxon>Fabales</taxon>
        <taxon>Fabaceae</taxon>
        <taxon>Papilionoideae</taxon>
        <taxon>50 kb inversion clade</taxon>
        <taxon>dalbergioids sensu lato</taxon>
        <taxon>Dalbergieae</taxon>
        <taxon>Pterocarpus clade</taxon>
        <taxon>Arachis</taxon>
    </lineage>
</organism>
<accession>A0A445DZ20</accession>
<reference evidence="1 2" key="1">
    <citation type="submission" date="2019-01" db="EMBL/GenBank/DDBJ databases">
        <title>Sequencing of cultivated peanut Arachis hypogaea provides insights into genome evolution and oil improvement.</title>
        <authorList>
            <person name="Chen X."/>
        </authorList>
    </citation>
    <scope>NUCLEOTIDE SEQUENCE [LARGE SCALE GENOMIC DNA]</scope>
    <source>
        <strain evidence="2">cv. Fuhuasheng</strain>
        <tissue evidence="1">Leaves</tissue>
    </source>
</reference>
<gene>
    <name evidence="1" type="ORF">Ahy_A03g014956</name>
</gene>
<sequence length="101" mass="11243">MLASYRTVGPFNQTKRLRPSSCLPFPGRSQTLQAWERSWSGKAKTAPRIWVATGCLCPALCWIKLSSNNLYTYIEGCWCSDHFEGCVASFTSVLSKSSKDA</sequence>
<dbReference type="AlphaFoldDB" id="A0A445DZ20"/>
<proteinExistence type="predicted"/>
<name>A0A445DZ20_ARAHY</name>